<organism evidence="2 3">
    <name type="scientific">Natrinema thermotolerans</name>
    <dbReference type="NCBI Taxonomy" id="121872"/>
    <lineage>
        <taxon>Archaea</taxon>
        <taxon>Methanobacteriati</taxon>
        <taxon>Methanobacteriota</taxon>
        <taxon>Stenosarchaea group</taxon>
        <taxon>Halobacteria</taxon>
        <taxon>Halobacteriales</taxon>
        <taxon>Natrialbaceae</taxon>
        <taxon>Natrinema</taxon>
    </lineage>
</organism>
<feature type="region of interest" description="Disordered" evidence="1">
    <location>
        <begin position="164"/>
        <end position="226"/>
    </location>
</feature>
<dbReference type="GeneID" id="39863333"/>
<dbReference type="GeneID" id="84215681"/>
<proteinExistence type="predicted"/>
<accession>A0AAF0T0L0</accession>
<dbReference type="Pfam" id="PF20509">
    <property type="entry name" value="DUF6735"/>
    <property type="match status" value="2"/>
</dbReference>
<sequence length="226" mass="24685">MGHRALVAYRRPDRLYGLRYSHWGGEDLALAEAITPRTPLADGAIDGALLADSISRERILTDHLDPRVHEALYLVAPDAGYAVDPYRVCWLEWGDGRDGGRGAIVATEPADDRAVRVWFRATKTTLADVIEMGVLSRRAAQTYLEARVHEEWDGRCYTYGDAPADEPAGGYDPPLDRWLGGADGLEGADGERDTDGVGTGENERDEGNRWDGEGNGREDEESGDGA</sequence>
<dbReference type="InterPro" id="IPR046622">
    <property type="entry name" value="DUF6735"/>
</dbReference>
<gene>
    <name evidence="2" type="ORF">NP511_17030</name>
</gene>
<protein>
    <submittedName>
        <fullName evidence="2">Response regulator</fullName>
    </submittedName>
</protein>
<dbReference type="EMBL" id="CP101873">
    <property type="protein sequence ID" value="WMT07080.1"/>
    <property type="molecule type" value="Genomic_DNA"/>
</dbReference>
<evidence type="ECO:0000256" key="1">
    <source>
        <dbReference type="SAM" id="MobiDB-lite"/>
    </source>
</evidence>
<evidence type="ECO:0000313" key="2">
    <source>
        <dbReference type="EMBL" id="WMT07080.1"/>
    </source>
</evidence>
<dbReference type="RefSeq" id="WP_049966411.1">
    <property type="nucleotide sequence ID" value="NZ_CP101873.1"/>
</dbReference>
<name>A0AAF0T0L0_9EURY</name>
<evidence type="ECO:0000313" key="3">
    <source>
        <dbReference type="Proteomes" id="UP001224926"/>
    </source>
</evidence>
<dbReference type="Proteomes" id="UP001224926">
    <property type="component" value="Chromosome"/>
</dbReference>
<dbReference type="AlphaFoldDB" id="A0AAF0T0L0"/>
<feature type="compositionally biased region" description="Basic and acidic residues" evidence="1">
    <location>
        <begin position="189"/>
        <end position="217"/>
    </location>
</feature>
<keyword evidence="3" id="KW-1185">Reference proteome</keyword>
<reference evidence="2 3" key="1">
    <citation type="submission" date="2022-07" db="EMBL/GenBank/DDBJ databases">
        <title>Two temperate virus in Haloterrigena jeotgali A29.</title>
        <authorList>
            <person name="Deng X."/>
        </authorList>
    </citation>
    <scope>NUCLEOTIDE SEQUENCE [LARGE SCALE GENOMIC DNA]</scope>
    <source>
        <strain evidence="2 3">A29</strain>
    </source>
</reference>